<dbReference type="InterPro" id="IPR036942">
    <property type="entry name" value="Beta-barrel_TonB_sf"/>
</dbReference>
<comment type="subcellular location">
    <subcellularLocation>
        <location evidence="1 11">Cell outer membrane</location>
        <topology evidence="1 11">Multi-pass membrane protein</topology>
    </subcellularLocation>
</comment>
<dbReference type="SUPFAM" id="SSF56935">
    <property type="entry name" value="Porins"/>
    <property type="match status" value="1"/>
</dbReference>
<evidence type="ECO:0000256" key="9">
    <source>
        <dbReference type="ARBA" id="ARBA00023136"/>
    </source>
</evidence>
<keyword evidence="8" id="KW-0406">Ion transport</keyword>
<dbReference type="GO" id="GO:0009279">
    <property type="term" value="C:cell outer membrane"/>
    <property type="evidence" value="ECO:0007669"/>
    <property type="project" value="UniProtKB-SubCell"/>
</dbReference>
<dbReference type="GO" id="GO:0015344">
    <property type="term" value="F:siderophore uptake transmembrane transporter activity"/>
    <property type="evidence" value="ECO:0007669"/>
    <property type="project" value="TreeGrafter"/>
</dbReference>
<dbReference type="EMBL" id="PDNV01000004">
    <property type="protein sequence ID" value="PLC54432.1"/>
    <property type="molecule type" value="Genomic_DNA"/>
</dbReference>
<keyword evidence="2 11" id="KW-0813">Transport</keyword>
<evidence type="ECO:0000256" key="11">
    <source>
        <dbReference type="PROSITE-ProRule" id="PRU01360"/>
    </source>
</evidence>
<keyword evidence="3 11" id="KW-1134">Transmembrane beta strand</keyword>
<evidence type="ECO:0000256" key="8">
    <source>
        <dbReference type="ARBA" id="ARBA00023065"/>
    </source>
</evidence>
<evidence type="ECO:0000256" key="6">
    <source>
        <dbReference type="ARBA" id="ARBA00022729"/>
    </source>
</evidence>
<evidence type="ECO:0000256" key="5">
    <source>
        <dbReference type="ARBA" id="ARBA00022692"/>
    </source>
</evidence>
<keyword evidence="9 11" id="KW-0472">Membrane</keyword>
<dbReference type="PANTHER" id="PTHR32552:SF68">
    <property type="entry name" value="FERRICHROME OUTER MEMBRANE TRANSPORTER_PHAGE RECEPTOR"/>
    <property type="match status" value="1"/>
</dbReference>
<evidence type="ECO:0000313" key="12">
    <source>
        <dbReference type="EMBL" id="PLC54432.1"/>
    </source>
</evidence>
<keyword evidence="10 11" id="KW-0998">Cell outer membrane</keyword>
<reference evidence="12 13" key="1">
    <citation type="submission" date="2017-10" db="EMBL/GenBank/DDBJ databases">
        <title>Two draft genome sequences of Pusillimonas sp. strains isolated from a nitrate- and radionuclide-contaminated groundwater in Russia.</title>
        <authorList>
            <person name="Grouzdev D.S."/>
            <person name="Tourova T.P."/>
            <person name="Goeva M.A."/>
            <person name="Babich T.L."/>
            <person name="Sokolova D.S."/>
            <person name="Abdullin R."/>
            <person name="Poltaraus A.B."/>
            <person name="Toshchakov S.V."/>
            <person name="Nazina T.N."/>
        </authorList>
    </citation>
    <scope>NUCLEOTIDE SEQUENCE [LARGE SCALE GENOMIC DNA]</scope>
    <source>
        <strain evidence="12 13">JR1/69-2-13</strain>
    </source>
</reference>
<evidence type="ECO:0000256" key="1">
    <source>
        <dbReference type="ARBA" id="ARBA00004571"/>
    </source>
</evidence>
<dbReference type="AlphaFoldDB" id="A0A2N4UHD4"/>
<gene>
    <name evidence="12" type="ORF">CR155_06535</name>
</gene>
<evidence type="ECO:0000256" key="7">
    <source>
        <dbReference type="ARBA" id="ARBA00023004"/>
    </source>
</evidence>
<evidence type="ECO:0000256" key="4">
    <source>
        <dbReference type="ARBA" id="ARBA00022496"/>
    </source>
</evidence>
<comment type="caution">
    <text evidence="12">The sequence shown here is derived from an EMBL/GenBank/DDBJ whole genome shotgun (WGS) entry which is preliminary data.</text>
</comment>
<comment type="similarity">
    <text evidence="11">Belongs to the TonB-dependent receptor family.</text>
</comment>
<dbReference type="PANTHER" id="PTHR32552">
    <property type="entry name" value="FERRICHROME IRON RECEPTOR-RELATED"/>
    <property type="match status" value="1"/>
</dbReference>
<dbReference type="OrthoDB" id="127311at2"/>
<protein>
    <recommendedName>
        <fullName evidence="14">TonB-dependent receptor-like beta-barrel domain-containing protein</fullName>
    </recommendedName>
</protein>
<keyword evidence="7" id="KW-0408">Iron</keyword>
<evidence type="ECO:0000256" key="2">
    <source>
        <dbReference type="ARBA" id="ARBA00022448"/>
    </source>
</evidence>
<evidence type="ECO:0000256" key="10">
    <source>
        <dbReference type="ARBA" id="ARBA00023237"/>
    </source>
</evidence>
<name>A0A2N4UHD4_9BURK</name>
<organism evidence="12 13">
    <name type="scientific">Pollutimonas nitritireducens</name>
    <dbReference type="NCBI Taxonomy" id="2045209"/>
    <lineage>
        <taxon>Bacteria</taxon>
        <taxon>Pseudomonadati</taxon>
        <taxon>Pseudomonadota</taxon>
        <taxon>Betaproteobacteria</taxon>
        <taxon>Burkholderiales</taxon>
        <taxon>Alcaligenaceae</taxon>
        <taxon>Pollutimonas</taxon>
    </lineage>
</organism>
<keyword evidence="5 11" id="KW-0812">Transmembrane</keyword>
<dbReference type="PROSITE" id="PS52016">
    <property type="entry name" value="TONB_DEPENDENT_REC_3"/>
    <property type="match status" value="1"/>
</dbReference>
<evidence type="ECO:0008006" key="14">
    <source>
        <dbReference type="Google" id="ProtNLM"/>
    </source>
</evidence>
<keyword evidence="6" id="KW-0732">Signal</keyword>
<dbReference type="Gene3D" id="2.40.170.20">
    <property type="entry name" value="TonB-dependent receptor, beta-barrel domain"/>
    <property type="match status" value="1"/>
</dbReference>
<keyword evidence="4" id="KW-0410">Iron transport</keyword>
<evidence type="ECO:0000256" key="3">
    <source>
        <dbReference type="ARBA" id="ARBA00022452"/>
    </source>
</evidence>
<evidence type="ECO:0000313" key="13">
    <source>
        <dbReference type="Proteomes" id="UP000234328"/>
    </source>
</evidence>
<accession>A0A2N4UHD4</accession>
<sequence length="87" mass="9610">MGVAAGARYLGTSSGGTHDAFKVPAATLVDAAMDYDLGRANPSLKGMSVALNITNLFDKEYVASCYSEEWCWYGYQRSVRASLRYRW</sequence>
<dbReference type="Proteomes" id="UP000234328">
    <property type="component" value="Unassembled WGS sequence"/>
</dbReference>
<proteinExistence type="inferred from homology"/>
<dbReference type="InterPro" id="IPR039426">
    <property type="entry name" value="TonB-dep_rcpt-like"/>
</dbReference>
<keyword evidence="13" id="KW-1185">Reference proteome</keyword>